<proteinExistence type="predicted"/>
<feature type="compositionally biased region" description="Pro residues" evidence="1">
    <location>
        <begin position="97"/>
        <end position="111"/>
    </location>
</feature>
<organism evidence="2 3">
    <name type="scientific">Colocasia esculenta</name>
    <name type="common">Wild taro</name>
    <name type="synonym">Arum esculentum</name>
    <dbReference type="NCBI Taxonomy" id="4460"/>
    <lineage>
        <taxon>Eukaryota</taxon>
        <taxon>Viridiplantae</taxon>
        <taxon>Streptophyta</taxon>
        <taxon>Embryophyta</taxon>
        <taxon>Tracheophyta</taxon>
        <taxon>Spermatophyta</taxon>
        <taxon>Magnoliopsida</taxon>
        <taxon>Liliopsida</taxon>
        <taxon>Araceae</taxon>
        <taxon>Aroideae</taxon>
        <taxon>Colocasieae</taxon>
        <taxon>Colocasia</taxon>
    </lineage>
</organism>
<reference evidence="2" key="1">
    <citation type="submission" date="2017-07" db="EMBL/GenBank/DDBJ databases">
        <title>Taro Niue Genome Assembly and Annotation.</title>
        <authorList>
            <person name="Atibalentja N."/>
            <person name="Keating K."/>
            <person name="Fields C.J."/>
        </authorList>
    </citation>
    <scope>NUCLEOTIDE SEQUENCE</scope>
    <source>
        <strain evidence="2">Niue_2</strain>
        <tissue evidence="2">Leaf</tissue>
    </source>
</reference>
<dbReference type="EMBL" id="NMUH01001373">
    <property type="protein sequence ID" value="MQL91715.1"/>
    <property type="molecule type" value="Genomic_DNA"/>
</dbReference>
<evidence type="ECO:0000313" key="3">
    <source>
        <dbReference type="Proteomes" id="UP000652761"/>
    </source>
</evidence>
<feature type="compositionally biased region" description="Basic and acidic residues" evidence="1">
    <location>
        <begin position="155"/>
        <end position="174"/>
    </location>
</feature>
<feature type="compositionally biased region" description="Basic residues" evidence="1">
    <location>
        <begin position="223"/>
        <end position="233"/>
    </location>
</feature>
<sequence length="233" mass="25792">MFVLTWLLDVSRGDTWLFLPDHVEVWDAGAFVVRLWSPMVAPVFRELLCLGGCVPRVAFALCLTPLFLLLWLVRDWLSLLGLVREAHPLLSLARAAQPPPPPPPPPPPIGPLFPDRGKRRGGNGEPCQWLAFGHRRRSPPVVGEGAGPHRPLSGQERERETEKEQEQGEEEGGHCDTQGEGEVRPTLEREEGGVRTSVVGPAGGDEGRRRTLLDNGTIDRGGGRRGRRRKLLR</sequence>
<name>A0A843V749_COLES</name>
<comment type="caution">
    <text evidence="2">The sequence shown here is derived from an EMBL/GenBank/DDBJ whole genome shotgun (WGS) entry which is preliminary data.</text>
</comment>
<protein>
    <submittedName>
        <fullName evidence="2">Uncharacterized protein</fullName>
    </submittedName>
</protein>
<keyword evidence="3" id="KW-1185">Reference proteome</keyword>
<gene>
    <name evidence="2" type="ORF">Taro_024336</name>
</gene>
<dbReference type="AlphaFoldDB" id="A0A843V749"/>
<dbReference type="Proteomes" id="UP000652761">
    <property type="component" value="Unassembled WGS sequence"/>
</dbReference>
<evidence type="ECO:0000313" key="2">
    <source>
        <dbReference type="EMBL" id="MQL91715.1"/>
    </source>
</evidence>
<evidence type="ECO:0000256" key="1">
    <source>
        <dbReference type="SAM" id="MobiDB-lite"/>
    </source>
</evidence>
<feature type="compositionally biased region" description="Basic and acidic residues" evidence="1">
    <location>
        <begin position="181"/>
        <end position="193"/>
    </location>
</feature>
<feature type="region of interest" description="Disordered" evidence="1">
    <location>
        <begin position="94"/>
        <end position="233"/>
    </location>
</feature>
<accession>A0A843V749</accession>